<name>A0A7I8VRM6_9ANNE</name>
<evidence type="ECO:0000256" key="5">
    <source>
        <dbReference type="ARBA" id="ARBA00022989"/>
    </source>
</evidence>
<dbReference type="AlphaFoldDB" id="A0A7I8VRM6"/>
<reference evidence="10 11" key="1">
    <citation type="submission" date="2020-08" db="EMBL/GenBank/DDBJ databases">
        <authorList>
            <person name="Hejnol A."/>
        </authorList>
    </citation>
    <scope>NUCLEOTIDE SEQUENCE [LARGE SCALE GENOMIC DNA]</scope>
</reference>
<comment type="caution">
    <text evidence="10">The sequence shown here is derived from an EMBL/GenBank/DDBJ whole genome shotgun (WGS) entry which is preliminary data.</text>
</comment>
<keyword evidence="11" id="KW-1185">Reference proteome</keyword>
<dbReference type="PANTHER" id="PTHR11893">
    <property type="entry name" value="INNEXIN"/>
    <property type="match status" value="1"/>
</dbReference>
<dbReference type="GO" id="GO:0034220">
    <property type="term" value="P:monoatomic ion transmembrane transport"/>
    <property type="evidence" value="ECO:0007669"/>
    <property type="project" value="UniProtKB-KW"/>
</dbReference>
<evidence type="ECO:0000313" key="11">
    <source>
        <dbReference type="Proteomes" id="UP000549394"/>
    </source>
</evidence>
<dbReference type="EMBL" id="CAJFCJ010000009">
    <property type="protein sequence ID" value="CAD5118919.1"/>
    <property type="molecule type" value="Genomic_DNA"/>
</dbReference>
<dbReference type="GO" id="GO:0005921">
    <property type="term" value="C:gap junction"/>
    <property type="evidence" value="ECO:0007669"/>
    <property type="project" value="UniProtKB-UniRule"/>
</dbReference>
<organism evidence="10 11">
    <name type="scientific">Dimorphilus gyrociliatus</name>
    <dbReference type="NCBI Taxonomy" id="2664684"/>
    <lineage>
        <taxon>Eukaryota</taxon>
        <taxon>Metazoa</taxon>
        <taxon>Spiralia</taxon>
        <taxon>Lophotrochozoa</taxon>
        <taxon>Annelida</taxon>
        <taxon>Polychaeta</taxon>
        <taxon>Polychaeta incertae sedis</taxon>
        <taxon>Dinophilidae</taxon>
        <taxon>Dimorphilus</taxon>
    </lineage>
</organism>
<comment type="subcellular location">
    <subcellularLocation>
        <location evidence="1 9">Cell membrane</location>
        <topology evidence="1 9">Multi-pass membrane protein</topology>
    </subcellularLocation>
</comment>
<dbReference type="PROSITE" id="PS51013">
    <property type="entry name" value="PANNEXIN"/>
    <property type="match status" value="1"/>
</dbReference>
<evidence type="ECO:0000256" key="3">
    <source>
        <dbReference type="ARBA" id="ARBA00022475"/>
    </source>
</evidence>
<evidence type="ECO:0000256" key="7">
    <source>
        <dbReference type="ARBA" id="ARBA00023136"/>
    </source>
</evidence>
<evidence type="ECO:0000256" key="1">
    <source>
        <dbReference type="ARBA" id="ARBA00004651"/>
    </source>
</evidence>
<dbReference type="Proteomes" id="UP000549394">
    <property type="component" value="Unassembled WGS sequence"/>
</dbReference>
<evidence type="ECO:0000256" key="2">
    <source>
        <dbReference type="ARBA" id="ARBA00022448"/>
    </source>
</evidence>
<feature type="transmembrane region" description="Helical" evidence="9">
    <location>
        <begin position="198"/>
        <end position="223"/>
    </location>
</feature>
<keyword evidence="5 9" id="KW-1133">Transmembrane helix</keyword>
<keyword evidence="8 9" id="KW-0407">Ion channel</keyword>
<keyword evidence="6 9" id="KW-0406">Ion transport</keyword>
<sequence>MSSGVIKAAFKIIALRGRKNKSRNDEIHSTSDKISSTYTVTLLLIFNFFVTKSQYVGDPIACWAPAYFARSWKKYADNYCWVKGTYPLPFDEDIPQDELYREDKTLRYYQWVPLYLFAMCVFFYLPSCLWSWVNSQSGVALSPLIKAAKEYQSTADDKELEAICFCFEKFVNNQLARKHWILQILCVLSNRARGNFMITCYLITKVLYLVSSIGQFFLVSYMLGFNLSSYSLKALYDMSNGNDLAESKFFPRVTMCNFKVRRLGTINDVNLQCVLPINLFNEKIFIFIWIWIIFAIVLQAFSFIRWLFLALSFIDRKRYVHNLLEGVKNKDNLKDFCEYIHKDGALVLKMINSNTNSLVTSDIAKLLYKRKYEEINSNSNNQEAIV</sequence>
<evidence type="ECO:0000256" key="6">
    <source>
        <dbReference type="ARBA" id="ARBA00023065"/>
    </source>
</evidence>
<comment type="similarity">
    <text evidence="9">Belongs to the pannexin family.</text>
</comment>
<dbReference type="InterPro" id="IPR000990">
    <property type="entry name" value="Innexin"/>
</dbReference>
<feature type="transmembrane region" description="Helical" evidence="9">
    <location>
        <begin position="114"/>
        <end position="133"/>
    </location>
</feature>
<keyword evidence="2 9" id="KW-0813">Transport</keyword>
<evidence type="ECO:0000256" key="8">
    <source>
        <dbReference type="ARBA" id="ARBA00023303"/>
    </source>
</evidence>
<gene>
    <name evidence="9" type="primary">inx</name>
    <name evidence="10" type="ORF">DGYR_LOCUS7221</name>
</gene>
<protein>
    <recommendedName>
        <fullName evidence="9">Innexin</fullName>
    </recommendedName>
</protein>
<keyword evidence="4 9" id="KW-0812">Transmembrane</keyword>
<dbReference type="Pfam" id="PF00876">
    <property type="entry name" value="Innexin"/>
    <property type="match status" value="1"/>
</dbReference>
<keyword evidence="3" id="KW-1003">Cell membrane</keyword>
<evidence type="ECO:0000256" key="4">
    <source>
        <dbReference type="ARBA" id="ARBA00022692"/>
    </source>
</evidence>
<accession>A0A7I8VRM6</accession>
<dbReference type="OrthoDB" id="5867527at2759"/>
<dbReference type="GO" id="GO:0005886">
    <property type="term" value="C:plasma membrane"/>
    <property type="evidence" value="ECO:0007669"/>
    <property type="project" value="UniProtKB-SubCell"/>
</dbReference>
<keyword evidence="7 9" id="KW-0472">Membrane</keyword>
<comment type="function">
    <text evidence="9">Structural component of the gap junctions.</text>
</comment>
<feature type="transmembrane region" description="Helical" evidence="9">
    <location>
        <begin position="284"/>
        <end position="308"/>
    </location>
</feature>
<evidence type="ECO:0000313" key="10">
    <source>
        <dbReference type="EMBL" id="CAD5118919.1"/>
    </source>
</evidence>
<proteinExistence type="inferred from homology"/>
<comment type="caution">
    <text evidence="9">Lacks conserved residue(s) required for the propagation of feature annotation.</text>
</comment>
<evidence type="ECO:0000256" key="9">
    <source>
        <dbReference type="RuleBase" id="RU010713"/>
    </source>
</evidence>
<dbReference type="PANTHER" id="PTHR11893:SF36">
    <property type="entry name" value="INNEXIN-5"/>
    <property type="match status" value="1"/>
</dbReference>
<dbReference type="PRINTS" id="PR01262">
    <property type="entry name" value="INNEXIN"/>
</dbReference>